<dbReference type="EMBL" id="CM039431">
    <property type="protein sequence ID" value="KAI4337376.1"/>
    <property type="molecule type" value="Genomic_DNA"/>
</dbReference>
<accession>A0ACB9NN14</accession>
<proteinExistence type="predicted"/>
<protein>
    <submittedName>
        <fullName evidence="1">Uncharacterized protein</fullName>
    </submittedName>
</protein>
<sequence>MSNNMVSQQLPISSMQIAQMEPMVTKVDSSGRDLQMGLLAPVSSDAMSQQQTISNDQVGLLRAMSGSMGSQGLSTSFMQSGQVESRTSNLAVHQLFTPNRQTMQMETMMNSVGHQQLSVTPKRKAPMELLSGSYMNSNKRVAQMEYRPWFQQVSTSNKGALPVQPLSNAPRPQPLPASGKKKTQMEPTSSKSGTPRSLNSKSQNAQVRQSSKVQSESSESVRSKMRESLAAALTLVSQQDKLQVGNSNTLNEAASPQGKVENNSQCAGSASAATDASQWPKQETFQSGDSSSGASGSVDHVLGEHSSTSNEDLSSAKLNSEADTGNVSNNEMILHTLEVSNSDAQDFSSSYPLTIDDVPFSDNFFVKDELLQGNGLSWVMESEMGMTDQKESQTNEEQRPEHGEVGTGCKEHAVRSPEFLASRIEEELFKLFGGVNKKYKEKGRSLLFNLKDRNNPALRERVMSGEIPPERLCSMTAEELASEELSQWRIAKAEELAQMVVLPDDVDLRRLVKKTHKGEFQVEVEHDDSVSVVVSGGATSAAQSQTKSKDVETPPPSNIEKIKSDTNSATENSNLDKDNPPRLTIPSNDGTDPMHGLMADDALKDTNFLPPIVSLDEFMESLHSEPPFESVSMESGKSIPVSDKDDSEGVSELKSSKLTPNEHDDDTPDKSEKVHKDTYSNVEADLKKEVSSEPGAITSDGLGDIKLTDDHADLKLADVNAEVRSTDDTKSASSRADLEVSQGRSEERYSYRHSGFQTTLSPGVSKGESIWEGTLQLNILATQPVIGIFKSGEKTSVKDWPRFLEIKGRVRLDAFDKFLQELPMSRSRAIMAVHFVSKESSPKNEKSTLREEADSYILDDRVGFAEPVPRVELYFCPPNKKTVEMLSKVLSKEQIEAFNAIDNGLIGVIIWRKTHLTSIVSPTSSSHHKHSSKKQNFSSRRQQDANMNPNLSPKPGPAKGFTITDTRPTSDDDDIPPGFGPAVARDEDDLPEFNFSGGVNPSPRMAQKPIGPPGLVPFPSVNQTTSRPLEQMRELVHKYGQNKTTVPPPGNWQDKFGATIQPWNDDDDDIPEWQPQTLQNQFPTQQQHTIPHSVNQSYQPMMPMQSRQPPLNVTQQNFVPQRVPSAQGNILPVQGVAWRQNIPRSRGL</sequence>
<organism evidence="1 2">
    <name type="scientific">Bauhinia variegata</name>
    <name type="common">Purple orchid tree</name>
    <name type="synonym">Phanera variegata</name>
    <dbReference type="NCBI Taxonomy" id="167791"/>
    <lineage>
        <taxon>Eukaryota</taxon>
        <taxon>Viridiplantae</taxon>
        <taxon>Streptophyta</taxon>
        <taxon>Embryophyta</taxon>
        <taxon>Tracheophyta</taxon>
        <taxon>Spermatophyta</taxon>
        <taxon>Magnoliopsida</taxon>
        <taxon>eudicotyledons</taxon>
        <taxon>Gunneridae</taxon>
        <taxon>Pentapetalae</taxon>
        <taxon>rosids</taxon>
        <taxon>fabids</taxon>
        <taxon>Fabales</taxon>
        <taxon>Fabaceae</taxon>
        <taxon>Cercidoideae</taxon>
        <taxon>Cercideae</taxon>
        <taxon>Bauhiniinae</taxon>
        <taxon>Bauhinia</taxon>
    </lineage>
</organism>
<dbReference type="Proteomes" id="UP000828941">
    <property type="component" value="Chromosome 6"/>
</dbReference>
<reference evidence="1 2" key="1">
    <citation type="journal article" date="2022" name="DNA Res.">
        <title>Chromosomal-level genome assembly of the orchid tree Bauhinia variegata (Leguminosae; Cercidoideae) supports the allotetraploid origin hypothesis of Bauhinia.</title>
        <authorList>
            <person name="Zhong Y."/>
            <person name="Chen Y."/>
            <person name="Zheng D."/>
            <person name="Pang J."/>
            <person name="Liu Y."/>
            <person name="Luo S."/>
            <person name="Meng S."/>
            <person name="Qian L."/>
            <person name="Wei D."/>
            <person name="Dai S."/>
            <person name="Zhou R."/>
        </authorList>
    </citation>
    <scope>NUCLEOTIDE SEQUENCE [LARGE SCALE GENOMIC DNA]</scope>
    <source>
        <strain evidence="1">BV-YZ2020</strain>
    </source>
</reference>
<evidence type="ECO:0000313" key="1">
    <source>
        <dbReference type="EMBL" id="KAI4337376.1"/>
    </source>
</evidence>
<comment type="caution">
    <text evidence="1">The sequence shown here is derived from an EMBL/GenBank/DDBJ whole genome shotgun (WGS) entry which is preliminary data.</text>
</comment>
<evidence type="ECO:0000313" key="2">
    <source>
        <dbReference type="Proteomes" id="UP000828941"/>
    </source>
</evidence>
<gene>
    <name evidence="1" type="ORF">L6164_015801</name>
</gene>
<keyword evidence="2" id="KW-1185">Reference proteome</keyword>
<name>A0ACB9NN14_BAUVA</name>